<dbReference type="KEGG" id="niy:FQ775_13480"/>
<dbReference type="InterPro" id="IPR020904">
    <property type="entry name" value="Sc_DH/Rdtase_CS"/>
</dbReference>
<evidence type="ECO:0000256" key="1">
    <source>
        <dbReference type="ARBA" id="ARBA00006484"/>
    </source>
</evidence>
<dbReference type="PANTHER" id="PTHR42760:SF40">
    <property type="entry name" value="3-OXOACYL-[ACYL-CARRIER-PROTEIN] REDUCTASE, CHLOROPLASTIC"/>
    <property type="match status" value="1"/>
</dbReference>
<proteinExistence type="inferred from homology"/>
<dbReference type="PROSITE" id="PS00061">
    <property type="entry name" value="ADH_SHORT"/>
    <property type="match status" value="1"/>
</dbReference>
<evidence type="ECO:0000313" key="2">
    <source>
        <dbReference type="EMBL" id="QDZ01308.2"/>
    </source>
</evidence>
<sequence length="256" mass="26963">MAESLLQDQIAVVTAAGGGAGSVIADTLARAGAQVFACDVDAKGLTALTSRNPTIHAIHADAGDESAIEHIVRGAGGRVDLLVNNVGIAGPTANAEDITLQDWNESIRVNLTSHFLFARAVIPGMKLRRSGLILNISSGSARVGLPMRLPYVVTKGAVLSMTKNLARELGPHGIRVNAILPGAIRGDRINRVIDAKASALGIDRIDYEKQLLRYVSLRTMVEPDDIAAMIVFLASAAGVRISGQMIGVDGNVEWEE</sequence>
<dbReference type="InterPro" id="IPR002347">
    <property type="entry name" value="SDR_fam"/>
</dbReference>
<dbReference type="Proteomes" id="UP000321389">
    <property type="component" value="Chromosome"/>
</dbReference>
<dbReference type="GO" id="GO:0016616">
    <property type="term" value="F:oxidoreductase activity, acting on the CH-OH group of donors, NAD or NADP as acceptor"/>
    <property type="evidence" value="ECO:0007669"/>
    <property type="project" value="TreeGrafter"/>
</dbReference>
<dbReference type="AlphaFoldDB" id="A0A5B8L156"/>
<dbReference type="Pfam" id="PF13561">
    <property type="entry name" value="adh_short_C2"/>
    <property type="match status" value="1"/>
</dbReference>
<organism evidence="2 3">
    <name type="scientific">Nitratireductor mangrovi</name>
    <dbReference type="NCBI Taxonomy" id="2599600"/>
    <lineage>
        <taxon>Bacteria</taxon>
        <taxon>Pseudomonadati</taxon>
        <taxon>Pseudomonadota</taxon>
        <taxon>Alphaproteobacteria</taxon>
        <taxon>Hyphomicrobiales</taxon>
        <taxon>Phyllobacteriaceae</taxon>
        <taxon>Nitratireductor</taxon>
    </lineage>
</organism>
<dbReference type="PRINTS" id="PR00080">
    <property type="entry name" value="SDRFAMILY"/>
</dbReference>
<dbReference type="EMBL" id="CP042301">
    <property type="protein sequence ID" value="QDZ01308.2"/>
    <property type="molecule type" value="Genomic_DNA"/>
</dbReference>
<dbReference type="PRINTS" id="PR00081">
    <property type="entry name" value="GDHRDH"/>
</dbReference>
<dbReference type="FunFam" id="3.40.50.720:FF:000084">
    <property type="entry name" value="Short-chain dehydrogenase reductase"/>
    <property type="match status" value="1"/>
</dbReference>
<gene>
    <name evidence="2" type="ORF">FQ775_13480</name>
</gene>
<evidence type="ECO:0000313" key="3">
    <source>
        <dbReference type="Proteomes" id="UP000321389"/>
    </source>
</evidence>
<name>A0A5B8L156_9HYPH</name>
<accession>A0A5B8L156</accession>
<protein>
    <submittedName>
        <fullName evidence="2">SDR family oxidoreductase</fullName>
    </submittedName>
</protein>
<dbReference type="InterPro" id="IPR036291">
    <property type="entry name" value="NAD(P)-bd_dom_sf"/>
</dbReference>
<reference evidence="2" key="1">
    <citation type="submission" date="2020-04" db="EMBL/GenBank/DDBJ databases">
        <title>Nitratireductor sp. nov. isolated from mangrove soil.</title>
        <authorList>
            <person name="Ye Y."/>
        </authorList>
    </citation>
    <scope>NUCLEOTIDE SEQUENCE</scope>
    <source>
        <strain evidence="2">SY7</strain>
    </source>
</reference>
<dbReference type="RefSeq" id="WP_167813100.1">
    <property type="nucleotide sequence ID" value="NZ_CP042301.2"/>
</dbReference>
<dbReference type="PANTHER" id="PTHR42760">
    <property type="entry name" value="SHORT-CHAIN DEHYDROGENASES/REDUCTASES FAMILY MEMBER"/>
    <property type="match status" value="1"/>
</dbReference>
<dbReference type="GO" id="GO:0030497">
    <property type="term" value="P:fatty acid elongation"/>
    <property type="evidence" value="ECO:0007669"/>
    <property type="project" value="TreeGrafter"/>
</dbReference>
<comment type="similarity">
    <text evidence="1">Belongs to the short-chain dehydrogenases/reductases (SDR) family.</text>
</comment>
<dbReference type="Gene3D" id="3.40.50.720">
    <property type="entry name" value="NAD(P)-binding Rossmann-like Domain"/>
    <property type="match status" value="1"/>
</dbReference>
<dbReference type="CDD" id="cd05233">
    <property type="entry name" value="SDR_c"/>
    <property type="match status" value="1"/>
</dbReference>
<dbReference type="SUPFAM" id="SSF51735">
    <property type="entry name" value="NAD(P)-binding Rossmann-fold domains"/>
    <property type="match status" value="1"/>
</dbReference>
<keyword evidence="3" id="KW-1185">Reference proteome</keyword>